<dbReference type="Proteomes" id="UP000238707">
    <property type="component" value="Unassembled WGS sequence"/>
</dbReference>
<dbReference type="AlphaFoldDB" id="A0A2S7VE62"/>
<sequence>MPAIVKPFLQKWEPVQSISTKGSITLAIFRSLVEKGQNTEATYFSARVESKMLMVPPIEK</sequence>
<dbReference type="EMBL" id="MSCI01000002">
    <property type="protein sequence ID" value="PQJ59820.1"/>
    <property type="molecule type" value="Genomic_DNA"/>
</dbReference>
<reference evidence="1 2" key="1">
    <citation type="submission" date="2016-12" db="EMBL/GenBank/DDBJ databases">
        <title>Diversity of luminous bacteria.</title>
        <authorList>
            <person name="Yoshizawa S."/>
            <person name="Kogure K."/>
        </authorList>
    </citation>
    <scope>NUCLEOTIDE SEQUENCE [LARGE SCALE GENOMIC DNA]</scope>
    <source>
        <strain evidence="1 2">LC2-408</strain>
    </source>
</reference>
<evidence type="ECO:0000313" key="1">
    <source>
        <dbReference type="EMBL" id="PQJ59820.1"/>
    </source>
</evidence>
<name>A0A2S7VE62_9VIBR</name>
<proteinExistence type="predicted"/>
<organism evidence="1 2">
    <name type="scientific">Vibrio chagasii</name>
    <dbReference type="NCBI Taxonomy" id="170679"/>
    <lineage>
        <taxon>Bacteria</taxon>
        <taxon>Pseudomonadati</taxon>
        <taxon>Pseudomonadota</taxon>
        <taxon>Gammaproteobacteria</taxon>
        <taxon>Vibrionales</taxon>
        <taxon>Vibrionaceae</taxon>
        <taxon>Vibrio</taxon>
    </lineage>
</organism>
<evidence type="ECO:0000313" key="2">
    <source>
        <dbReference type="Proteomes" id="UP000238707"/>
    </source>
</evidence>
<protein>
    <submittedName>
        <fullName evidence="1">Uncharacterized protein</fullName>
    </submittedName>
</protein>
<gene>
    <name evidence="1" type="ORF">BTO10_10480</name>
</gene>
<comment type="caution">
    <text evidence="1">The sequence shown here is derived from an EMBL/GenBank/DDBJ whole genome shotgun (WGS) entry which is preliminary data.</text>
</comment>
<keyword evidence="2" id="KW-1185">Reference proteome</keyword>
<accession>A0A2S7VE62</accession>